<accession>A0ABY5YPF7</accession>
<dbReference type="Pfam" id="PF13579">
    <property type="entry name" value="Glyco_trans_4_4"/>
    <property type="match status" value="1"/>
</dbReference>
<evidence type="ECO:0000259" key="4">
    <source>
        <dbReference type="Pfam" id="PF13579"/>
    </source>
</evidence>
<evidence type="ECO:0000256" key="2">
    <source>
        <dbReference type="ARBA" id="ARBA00022679"/>
    </source>
</evidence>
<dbReference type="InterPro" id="IPR001296">
    <property type="entry name" value="Glyco_trans_1"/>
</dbReference>
<evidence type="ECO:0000313" key="5">
    <source>
        <dbReference type="EMBL" id="UWX96121.1"/>
    </source>
</evidence>
<evidence type="ECO:0000259" key="3">
    <source>
        <dbReference type="Pfam" id="PF00534"/>
    </source>
</evidence>
<dbReference type="PANTHER" id="PTHR12526">
    <property type="entry name" value="GLYCOSYLTRANSFERASE"/>
    <property type="match status" value="1"/>
</dbReference>
<feature type="domain" description="Glycosyl transferase family 1" evidence="3">
    <location>
        <begin position="390"/>
        <end position="560"/>
    </location>
</feature>
<dbReference type="Pfam" id="PF00534">
    <property type="entry name" value="Glycos_transf_1"/>
    <property type="match status" value="1"/>
</dbReference>
<name>A0ABY5YPF7_9MICC</name>
<dbReference type="CDD" id="cd03794">
    <property type="entry name" value="GT4_WbuB-like"/>
    <property type="match status" value="1"/>
</dbReference>
<dbReference type="Proteomes" id="UP001059859">
    <property type="component" value="Chromosome"/>
</dbReference>
<keyword evidence="1" id="KW-0328">Glycosyltransferase</keyword>
<dbReference type="EMBL" id="CP104275">
    <property type="protein sequence ID" value="UWX96121.1"/>
    <property type="molecule type" value="Genomic_DNA"/>
</dbReference>
<dbReference type="SUPFAM" id="SSF53756">
    <property type="entry name" value="UDP-Glycosyltransferase/glycogen phosphorylase"/>
    <property type="match status" value="1"/>
</dbReference>
<gene>
    <name evidence="5" type="ORF">N2K95_10560</name>
</gene>
<evidence type="ECO:0000256" key="1">
    <source>
        <dbReference type="ARBA" id="ARBA00022676"/>
    </source>
</evidence>
<organism evidence="5 6">
    <name type="scientific">Arthrobacter zhaoxinii</name>
    <dbReference type="NCBI Taxonomy" id="2964616"/>
    <lineage>
        <taxon>Bacteria</taxon>
        <taxon>Bacillati</taxon>
        <taxon>Actinomycetota</taxon>
        <taxon>Actinomycetes</taxon>
        <taxon>Micrococcales</taxon>
        <taxon>Micrococcaceae</taxon>
        <taxon>Arthrobacter</taxon>
    </lineage>
</organism>
<sequence length="586" mass="62532">MTALRYVRSAALAGATALEHLGDDPVVLALQISRRLPASLVHPLAAGAGRIAGKMPGNSFLGPLAAFVSGDTPALSRSLTAAAAPGGTTGSQQALRLADVAIAAGFPQEAGQLLARVRPGTKGLPGAVARSRWHAGDMSGAVEALSHGRGAERRQQRRLASELAVFSGWQPRLDRVESYTPDPATVLHVLTNSLPHTGSGYAQRSHSILKAQHELGWNVHAVTRPGYPVQVGRLFARDQDRIDGVTYHRILPARLPFGMQGRLRLQAEQTLALALKTRPAVLHTTTHFVNGLVTAAVAEALGIPWIYEVRGQLADTWASTRPAEARQSERYRLFSEREADVMGRAALVPTLGTVMAEQIAGSGVPWDRIRLLPNAVGEGYLEAPLAAAAARRSLGLDPDTELIGTVSSLVDYEGLDDLITAFGLVADRQRHLKCLIVGDGAAAPRLKALAAELGLTDRVIFTGRVPREQAHLYHQAINIFVVPRKDLDVTRAVTPLKPVEAMACARPVIASDLPALRELVRDGDNGLLVRPSDPAHLAEAIDSLISDAERRASLGSNGRHHVLATRTWGSAAEQTSQWYRSLAGAA</sequence>
<protein>
    <submittedName>
        <fullName evidence="5">Glycosyltransferase family 4 protein</fullName>
    </submittedName>
</protein>
<evidence type="ECO:0000313" key="6">
    <source>
        <dbReference type="Proteomes" id="UP001059859"/>
    </source>
</evidence>
<keyword evidence="6" id="KW-1185">Reference proteome</keyword>
<dbReference type="RefSeq" id="WP_260651528.1">
    <property type="nucleotide sequence ID" value="NZ_CP104275.1"/>
</dbReference>
<dbReference type="InterPro" id="IPR028098">
    <property type="entry name" value="Glyco_trans_4-like_N"/>
</dbReference>
<reference evidence="5" key="1">
    <citation type="submission" date="2022-09" db="EMBL/GenBank/DDBJ databases">
        <title>Novel species in genus Arthrobacter.</title>
        <authorList>
            <person name="Liu Y."/>
        </authorList>
    </citation>
    <scope>NUCLEOTIDE SEQUENCE</scope>
    <source>
        <strain evidence="5">Zg-Y815</strain>
    </source>
</reference>
<dbReference type="Gene3D" id="3.40.50.2000">
    <property type="entry name" value="Glycogen Phosphorylase B"/>
    <property type="match status" value="2"/>
</dbReference>
<proteinExistence type="predicted"/>
<keyword evidence="2" id="KW-0808">Transferase</keyword>
<feature type="domain" description="Glycosyltransferase subfamily 4-like N-terminal" evidence="4">
    <location>
        <begin position="200"/>
        <end position="374"/>
    </location>
</feature>